<dbReference type="Pfam" id="PF00059">
    <property type="entry name" value="Lectin_C"/>
    <property type="match status" value="1"/>
</dbReference>
<evidence type="ECO:0000259" key="4">
    <source>
        <dbReference type="PROSITE" id="PS50041"/>
    </source>
</evidence>
<feature type="domain" description="C-type lectin" evidence="4">
    <location>
        <begin position="19"/>
        <end position="145"/>
    </location>
</feature>
<reference evidence="5" key="1">
    <citation type="submission" date="2018-07" db="EMBL/GenBank/DDBJ databases">
        <title>Comparative genomics of catfishes provides insights into carnivory and benthic adaptation.</title>
        <authorList>
            <person name="Zhang Y."/>
            <person name="Wang D."/>
            <person name="Peng Z."/>
            <person name="Zheng S."/>
            <person name="Shao F."/>
            <person name="Tao W."/>
        </authorList>
    </citation>
    <scope>NUCLEOTIDE SEQUENCE</scope>
    <source>
        <strain evidence="5">Chongqing</strain>
    </source>
</reference>
<protein>
    <submittedName>
        <fullName evidence="5">Immune-related, lectin-like receptor 2</fullName>
    </submittedName>
</protein>
<dbReference type="Gene3D" id="3.10.100.10">
    <property type="entry name" value="Mannose-Binding Protein A, subunit A"/>
    <property type="match status" value="1"/>
</dbReference>
<dbReference type="AlphaFoldDB" id="A0AAD5FLL9"/>
<comment type="caution">
    <text evidence="5">The sequence shown here is derived from an EMBL/GenBank/DDBJ whole genome shotgun (WGS) entry which is preliminary data.</text>
</comment>
<dbReference type="SMART" id="SM00034">
    <property type="entry name" value="CLECT"/>
    <property type="match status" value="1"/>
</dbReference>
<evidence type="ECO:0000313" key="5">
    <source>
        <dbReference type="EMBL" id="KAI5621700.1"/>
    </source>
</evidence>
<organism evidence="5 6">
    <name type="scientific">Silurus asotus</name>
    <name type="common">Amur catfish</name>
    <name type="synonym">Parasilurus asotus</name>
    <dbReference type="NCBI Taxonomy" id="30991"/>
    <lineage>
        <taxon>Eukaryota</taxon>
        <taxon>Metazoa</taxon>
        <taxon>Chordata</taxon>
        <taxon>Craniata</taxon>
        <taxon>Vertebrata</taxon>
        <taxon>Euteleostomi</taxon>
        <taxon>Actinopterygii</taxon>
        <taxon>Neopterygii</taxon>
        <taxon>Teleostei</taxon>
        <taxon>Ostariophysi</taxon>
        <taxon>Siluriformes</taxon>
        <taxon>Siluridae</taxon>
        <taxon>Silurus</taxon>
    </lineage>
</organism>
<dbReference type="PANTHER" id="PTHR22803">
    <property type="entry name" value="MANNOSE, PHOSPHOLIPASE, LECTIN RECEPTOR RELATED"/>
    <property type="match status" value="1"/>
</dbReference>
<feature type="non-terminal residue" evidence="5">
    <location>
        <position position="1"/>
    </location>
</feature>
<dbReference type="Proteomes" id="UP001205998">
    <property type="component" value="Unassembled WGS sequence"/>
</dbReference>
<dbReference type="InterPro" id="IPR050111">
    <property type="entry name" value="C-type_lectin/snaclec_domain"/>
</dbReference>
<gene>
    <name evidence="5" type="ORF">C0J50_18757</name>
</gene>
<dbReference type="GO" id="GO:0030246">
    <property type="term" value="F:carbohydrate binding"/>
    <property type="evidence" value="ECO:0007669"/>
    <property type="project" value="UniProtKB-KW"/>
</dbReference>
<keyword evidence="2" id="KW-1015">Disulfide bond</keyword>
<keyword evidence="1" id="KW-0430">Lectin</keyword>
<dbReference type="CDD" id="cd03590">
    <property type="entry name" value="CLECT_DC-SIGN_like"/>
    <property type="match status" value="1"/>
</dbReference>
<dbReference type="SUPFAM" id="SSF56436">
    <property type="entry name" value="C-type lectin-like"/>
    <property type="match status" value="1"/>
</dbReference>
<proteinExistence type="predicted"/>
<evidence type="ECO:0000313" key="6">
    <source>
        <dbReference type="Proteomes" id="UP001205998"/>
    </source>
</evidence>
<dbReference type="EMBL" id="MU551630">
    <property type="protein sequence ID" value="KAI5621700.1"/>
    <property type="molecule type" value="Genomic_DNA"/>
</dbReference>
<dbReference type="InterPro" id="IPR033989">
    <property type="entry name" value="CD209-like_CTLD"/>
</dbReference>
<dbReference type="InterPro" id="IPR016186">
    <property type="entry name" value="C-type_lectin-like/link_sf"/>
</dbReference>
<dbReference type="InterPro" id="IPR001304">
    <property type="entry name" value="C-type_lectin-like"/>
</dbReference>
<feature type="region of interest" description="Disordered" evidence="3">
    <location>
        <begin position="102"/>
        <end position="121"/>
    </location>
</feature>
<evidence type="ECO:0000256" key="2">
    <source>
        <dbReference type="ARBA" id="ARBA00023157"/>
    </source>
</evidence>
<keyword evidence="6" id="KW-1185">Reference proteome</keyword>
<evidence type="ECO:0000256" key="3">
    <source>
        <dbReference type="SAM" id="MobiDB-lite"/>
    </source>
</evidence>
<accession>A0AAD5FLL9</accession>
<dbReference type="InterPro" id="IPR018378">
    <property type="entry name" value="C-type_lectin_CS"/>
</dbReference>
<dbReference type="InterPro" id="IPR016187">
    <property type="entry name" value="CTDL_fold"/>
</dbReference>
<dbReference type="PROSITE" id="PS50041">
    <property type="entry name" value="C_TYPE_LECTIN_2"/>
    <property type="match status" value="1"/>
</dbReference>
<keyword evidence="5" id="KW-0675">Receptor</keyword>
<evidence type="ECO:0000256" key="1">
    <source>
        <dbReference type="ARBA" id="ARBA00022734"/>
    </source>
</evidence>
<name>A0AAD5FLL9_SILAS</name>
<feature type="compositionally biased region" description="Basic and acidic residues" evidence="3">
    <location>
        <begin position="106"/>
        <end position="115"/>
    </location>
</feature>
<sequence>FLKIETQNCKLCEEGWKSLGLKCYHFSPNKLNWTQSRDDCVEKGGHLVIITSRAEQDFLSSKIQITHWVGLNDLETEGKWMWVNNQPLQGSLTFWFSAPEGPNQPDNRKNRDHSGENCGTLGDESGNINKWFDASCKKFRKYICEK</sequence>
<dbReference type="PROSITE" id="PS00615">
    <property type="entry name" value="C_TYPE_LECTIN_1"/>
    <property type="match status" value="1"/>
</dbReference>